<organism evidence="1 2">
    <name type="scientific">Paraburkholderia ribeironis</name>
    <dbReference type="NCBI Taxonomy" id="1247936"/>
    <lineage>
        <taxon>Bacteria</taxon>
        <taxon>Pseudomonadati</taxon>
        <taxon>Pseudomonadota</taxon>
        <taxon>Betaproteobacteria</taxon>
        <taxon>Burkholderiales</taxon>
        <taxon>Burkholderiaceae</taxon>
        <taxon>Paraburkholderia</taxon>
    </lineage>
</organism>
<evidence type="ECO:0000313" key="2">
    <source>
        <dbReference type="Proteomes" id="UP000187012"/>
    </source>
</evidence>
<accession>A0A1N7SGT3</accession>
<dbReference type="AlphaFoldDB" id="A0A1N7SGT3"/>
<gene>
    <name evidence="1" type="ORF">BN2475_670004</name>
</gene>
<sequence length="130" mass="14228">MLTLSELAKIGEEFPKEIERMTRCLKDAGRVALESEVAFAWARYSDSVCAKWLSLPADDETLTNTLVTYLPAADPVPRGALCIALRDAGDNTGSLLVELPSVLVTRLGWKTGNRLSIDEDPQGGLILRRL</sequence>
<keyword evidence="2" id="KW-1185">Reference proteome</keyword>
<proteinExistence type="predicted"/>
<name>A0A1N7SGT3_9BURK</name>
<dbReference type="EMBL" id="CYGX02000067">
    <property type="protein sequence ID" value="SIT46536.1"/>
    <property type="molecule type" value="Genomic_DNA"/>
</dbReference>
<protein>
    <submittedName>
        <fullName evidence="1">Uncharacterized protein</fullName>
    </submittedName>
</protein>
<dbReference type="Proteomes" id="UP000187012">
    <property type="component" value="Unassembled WGS sequence"/>
</dbReference>
<reference evidence="1 2" key="1">
    <citation type="submission" date="2016-12" db="EMBL/GenBank/DDBJ databases">
        <authorList>
            <person name="Song W.-J."/>
            <person name="Kurnit D.M."/>
        </authorList>
    </citation>
    <scope>NUCLEOTIDE SEQUENCE [LARGE SCALE GENOMIC DNA]</scope>
    <source>
        <strain evidence="1 2">STM7296</strain>
    </source>
</reference>
<evidence type="ECO:0000313" key="1">
    <source>
        <dbReference type="EMBL" id="SIT46536.1"/>
    </source>
</evidence>